<gene>
    <name evidence="3" type="ORF">Drose_23430</name>
</gene>
<keyword evidence="1" id="KW-0812">Transmembrane</keyword>
<evidence type="ECO:0000259" key="2">
    <source>
        <dbReference type="Pfam" id="PF14219"/>
    </source>
</evidence>
<dbReference type="InterPro" id="IPR025565">
    <property type="entry name" value="DUF4328"/>
</dbReference>
<dbReference type="EMBL" id="CP073721">
    <property type="protein sequence ID" value="UWZ34190.1"/>
    <property type="molecule type" value="Genomic_DNA"/>
</dbReference>
<dbReference type="Pfam" id="PF14219">
    <property type="entry name" value="DUF4328"/>
    <property type="match status" value="1"/>
</dbReference>
<keyword evidence="1" id="KW-0472">Membrane</keyword>
<protein>
    <submittedName>
        <fullName evidence="3">DUF4328 domain-containing protein</fullName>
    </submittedName>
</protein>
<name>A0ABY5YWR8_9ACTN</name>
<dbReference type="SUPFAM" id="SSF161070">
    <property type="entry name" value="SNF-like"/>
    <property type="match status" value="1"/>
</dbReference>
<feature type="transmembrane region" description="Helical" evidence="1">
    <location>
        <begin position="112"/>
        <end position="134"/>
    </location>
</feature>
<accession>A0ABY5YWR8</accession>
<keyword evidence="1" id="KW-1133">Transmembrane helix</keyword>
<organism evidence="3 4">
    <name type="scientific">Dactylosporangium roseum</name>
    <dbReference type="NCBI Taxonomy" id="47989"/>
    <lineage>
        <taxon>Bacteria</taxon>
        <taxon>Bacillati</taxon>
        <taxon>Actinomycetota</taxon>
        <taxon>Actinomycetes</taxon>
        <taxon>Micromonosporales</taxon>
        <taxon>Micromonosporaceae</taxon>
        <taxon>Dactylosporangium</taxon>
    </lineage>
</organism>
<dbReference type="InterPro" id="IPR037272">
    <property type="entry name" value="SNS_sf"/>
</dbReference>
<feature type="transmembrane region" description="Helical" evidence="1">
    <location>
        <begin position="175"/>
        <end position="200"/>
    </location>
</feature>
<proteinExistence type="predicted"/>
<evidence type="ECO:0000313" key="3">
    <source>
        <dbReference type="EMBL" id="UWZ34190.1"/>
    </source>
</evidence>
<dbReference type="RefSeq" id="WP_260723492.1">
    <property type="nucleotide sequence ID" value="NZ_BAAABS010000025.1"/>
</dbReference>
<feature type="domain" description="DUF4328" evidence="2">
    <location>
        <begin position="71"/>
        <end position="204"/>
    </location>
</feature>
<evidence type="ECO:0000313" key="4">
    <source>
        <dbReference type="Proteomes" id="UP001058271"/>
    </source>
</evidence>
<evidence type="ECO:0000256" key="1">
    <source>
        <dbReference type="SAM" id="Phobius"/>
    </source>
</evidence>
<feature type="transmembrane region" description="Helical" evidence="1">
    <location>
        <begin position="72"/>
        <end position="92"/>
    </location>
</feature>
<feature type="transmembrane region" description="Helical" evidence="1">
    <location>
        <begin position="15"/>
        <end position="35"/>
    </location>
</feature>
<keyword evidence="4" id="KW-1185">Reference proteome</keyword>
<dbReference type="Proteomes" id="UP001058271">
    <property type="component" value="Chromosome"/>
</dbReference>
<reference evidence="3" key="1">
    <citation type="submission" date="2021-04" db="EMBL/GenBank/DDBJ databases">
        <title>Biosynthetic gene clusters of Dactylosporangioum roseum.</title>
        <authorList>
            <person name="Hartkoorn R.C."/>
            <person name="Beaudoing E."/>
            <person name="Hot D."/>
            <person name="Moureu S."/>
        </authorList>
    </citation>
    <scope>NUCLEOTIDE SEQUENCE</scope>
    <source>
        <strain evidence="3">NRRL B-16295</strain>
    </source>
</reference>
<sequence length="213" mass="23131">MSDVRTATPHRLQTIGWIVVAALAAVGLAHLFAMLDAVRDAETGETGETRRIVATETNIGLSVFSTVDTVSTILNTARLLVLVVFITWLYLARDNFDRRADDNVNWRKGWTIGGWFIPLANLVIPNLVVGEIYARSSPDRTWTSPRLVNAWWIALLVSLFTYTETTTRAGGATEVHTPVFVAAVSGGAGVLAAVLAAVLVRRVSTWQDTKPAG</sequence>